<organism evidence="5">
    <name type="scientific">hydrothermal vent metagenome</name>
    <dbReference type="NCBI Taxonomy" id="652676"/>
    <lineage>
        <taxon>unclassified sequences</taxon>
        <taxon>metagenomes</taxon>
        <taxon>ecological metagenomes</taxon>
    </lineage>
</organism>
<gene>
    <name evidence="5" type="ORF">MNB_SV-13-320</name>
</gene>
<dbReference type="InterPro" id="IPR009006">
    <property type="entry name" value="Ala_racemase/Decarboxylase_C"/>
</dbReference>
<comment type="cofactor">
    <cofactor evidence="1">
        <name>pyridoxal 5'-phosphate</name>
        <dbReference type="ChEBI" id="CHEBI:597326"/>
    </cofactor>
</comment>
<dbReference type="SUPFAM" id="SSF51419">
    <property type="entry name" value="PLP-binding barrel"/>
    <property type="match status" value="1"/>
</dbReference>
<evidence type="ECO:0000256" key="2">
    <source>
        <dbReference type="ARBA" id="ARBA00022898"/>
    </source>
</evidence>
<dbReference type="AlphaFoldDB" id="A0A1W1C7A8"/>
<dbReference type="GO" id="GO:0030170">
    <property type="term" value="F:pyridoxal phosphate binding"/>
    <property type="evidence" value="ECO:0007669"/>
    <property type="project" value="TreeGrafter"/>
</dbReference>
<dbReference type="InterPro" id="IPR001608">
    <property type="entry name" value="Ala_racemase_N"/>
</dbReference>
<dbReference type="PANTHER" id="PTHR30511:SF0">
    <property type="entry name" value="ALANINE RACEMASE, CATABOLIC-RELATED"/>
    <property type="match status" value="1"/>
</dbReference>
<dbReference type="EMBL" id="FPHM01000071">
    <property type="protein sequence ID" value="SFV61623.1"/>
    <property type="molecule type" value="Genomic_DNA"/>
</dbReference>
<feature type="domain" description="Alanine racemase C-terminal" evidence="4">
    <location>
        <begin position="223"/>
        <end position="335"/>
    </location>
</feature>
<dbReference type="GO" id="GO:0030632">
    <property type="term" value="P:D-alanine biosynthetic process"/>
    <property type="evidence" value="ECO:0007669"/>
    <property type="project" value="TreeGrafter"/>
</dbReference>
<protein>
    <submittedName>
        <fullName evidence="5">Alanine racemase</fullName>
        <ecNumber evidence="5">5.1.1.1</ecNumber>
    </submittedName>
</protein>
<evidence type="ECO:0000256" key="3">
    <source>
        <dbReference type="ARBA" id="ARBA00023235"/>
    </source>
</evidence>
<dbReference type="InterPro" id="IPR011079">
    <property type="entry name" value="Ala_racemase_C"/>
</dbReference>
<dbReference type="InterPro" id="IPR029066">
    <property type="entry name" value="PLP-binding_barrel"/>
</dbReference>
<dbReference type="PANTHER" id="PTHR30511">
    <property type="entry name" value="ALANINE RACEMASE"/>
    <property type="match status" value="1"/>
</dbReference>
<dbReference type="NCBIfam" id="NF000791">
    <property type="entry name" value="PRK00053.2-2"/>
    <property type="match status" value="1"/>
</dbReference>
<dbReference type="Gene3D" id="3.20.20.10">
    <property type="entry name" value="Alanine racemase"/>
    <property type="match status" value="1"/>
</dbReference>
<sequence length="335" mass="37627">MALIKINKNNFFHNLSQFQLKTGSKENIAIVLKDNAYGHGLELMAKLSQEFGLTQAVVRTYSEAQIIKPYFKNILVLGDRAIYDSKCSFTLNSLDDIDKAQKGSTVELKVDTGMHRNGIALHELEIALQLIKEKELKLKGIMTHNRSADELSSELFWQTKAFEQVKQTVGSISSNNKIRFHAFNSATSLRLPCNNEDLIRLGIGAYGYSELPAIYNTLELKPVLSLWAKKISTRKLKKGQRVGYGGQFVAPKDMTISTYDLGYGDGWMRSNAFEPFITVEGLPILGRVSMDYIILESTNDDVCIFDNALSAGKQLKTISYELMTQLHSNIERIVI</sequence>
<evidence type="ECO:0000313" key="5">
    <source>
        <dbReference type="EMBL" id="SFV61623.1"/>
    </source>
</evidence>
<evidence type="ECO:0000256" key="1">
    <source>
        <dbReference type="ARBA" id="ARBA00001933"/>
    </source>
</evidence>
<dbReference type="PRINTS" id="PR00992">
    <property type="entry name" value="ALARACEMASE"/>
</dbReference>
<dbReference type="NCBIfam" id="TIGR00492">
    <property type="entry name" value="alr"/>
    <property type="match status" value="1"/>
</dbReference>
<dbReference type="Pfam" id="PF00842">
    <property type="entry name" value="Ala_racemase_C"/>
    <property type="match status" value="1"/>
</dbReference>
<dbReference type="GO" id="GO:0005829">
    <property type="term" value="C:cytosol"/>
    <property type="evidence" value="ECO:0007669"/>
    <property type="project" value="TreeGrafter"/>
</dbReference>
<dbReference type="EC" id="5.1.1.1" evidence="5"/>
<dbReference type="InterPro" id="IPR000821">
    <property type="entry name" value="Ala_racemase"/>
</dbReference>
<keyword evidence="3 5" id="KW-0413">Isomerase</keyword>
<evidence type="ECO:0000259" key="4">
    <source>
        <dbReference type="SMART" id="SM01005"/>
    </source>
</evidence>
<dbReference type="SMART" id="SM01005">
    <property type="entry name" value="Ala_racemase_C"/>
    <property type="match status" value="1"/>
</dbReference>
<dbReference type="Pfam" id="PF01168">
    <property type="entry name" value="Ala_racemase_N"/>
    <property type="match status" value="1"/>
</dbReference>
<dbReference type="GO" id="GO:0008784">
    <property type="term" value="F:alanine racemase activity"/>
    <property type="evidence" value="ECO:0007669"/>
    <property type="project" value="UniProtKB-EC"/>
</dbReference>
<proteinExistence type="predicted"/>
<reference evidence="5" key="1">
    <citation type="submission" date="2016-10" db="EMBL/GenBank/DDBJ databases">
        <authorList>
            <person name="de Groot N.N."/>
        </authorList>
    </citation>
    <scope>NUCLEOTIDE SEQUENCE</scope>
</reference>
<dbReference type="SUPFAM" id="SSF50621">
    <property type="entry name" value="Alanine racemase C-terminal domain-like"/>
    <property type="match status" value="1"/>
</dbReference>
<name>A0A1W1C7A8_9ZZZZ</name>
<dbReference type="Gene3D" id="2.40.37.10">
    <property type="entry name" value="Lyase, Ornithine Decarboxylase, Chain A, domain 1"/>
    <property type="match status" value="1"/>
</dbReference>
<accession>A0A1W1C7A8</accession>
<dbReference type="CDD" id="cd00430">
    <property type="entry name" value="PLPDE_III_AR"/>
    <property type="match status" value="1"/>
</dbReference>
<keyword evidence="2" id="KW-0663">Pyridoxal phosphate</keyword>